<accession>A0A9W4JVP5</accession>
<dbReference type="OrthoDB" id="10047021at2759"/>
<keyword evidence="9 11" id="KW-0819">tRNA processing</keyword>
<evidence type="ECO:0000256" key="6">
    <source>
        <dbReference type="ARBA" id="ARBA00022603"/>
    </source>
</evidence>
<comment type="caution">
    <text evidence="12">The sequence shown here is derived from an EMBL/GenBank/DDBJ whole genome shotgun (WGS) entry which is preliminary data.</text>
</comment>
<dbReference type="GO" id="GO:0141101">
    <property type="term" value="F:tRNA(Ser) (uridine(44)-2'-O-)-methyltransferase activity"/>
    <property type="evidence" value="ECO:0007669"/>
    <property type="project" value="UniProtKB-EC"/>
</dbReference>
<evidence type="ECO:0000256" key="3">
    <source>
        <dbReference type="ARBA" id="ARBA00012795"/>
    </source>
</evidence>
<evidence type="ECO:0000256" key="10">
    <source>
        <dbReference type="ARBA" id="ARBA00047957"/>
    </source>
</evidence>
<dbReference type="EMBL" id="CAJVPA010000231">
    <property type="protein sequence ID" value="CAG8417528.1"/>
    <property type="molecule type" value="Genomic_DNA"/>
</dbReference>
<name>A0A9W4JVP5_9EURO</name>
<dbReference type="GO" id="GO:0030488">
    <property type="term" value="P:tRNA methylation"/>
    <property type="evidence" value="ECO:0007669"/>
    <property type="project" value="UniProtKB-UniRule"/>
</dbReference>
<comment type="catalytic activity">
    <reaction evidence="10 11">
        <text>uridine(44) in tRNA(Ser) + S-adenosyl-L-methionine = 2'-O-methyluridine(44) in tRNA(Ser) + S-adenosyl-L-homocysteine + H(+)</text>
        <dbReference type="Rhea" id="RHEA:43100"/>
        <dbReference type="Rhea" id="RHEA-COMP:10339"/>
        <dbReference type="Rhea" id="RHEA-COMP:10340"/>
        <dbReference type="ChEBI" id="CHEBI:15378"/>
        <dbReference type="ChEBI" id="CHEBI:57856"/>
        <dbReference type="ChEBI" id="CHEBI:59789"/>
        <dbReference type="ChEBI" id="CHEBI:65315"/>
        <dbReference type="ChEBI" id="CHEBI:74478"/>
        <dbReference type="EC" id="2.1.1.211"/>
    </reaction>
</comment>
<evidence type="ECO:0000256" key="7">
    <source>
        <dbReference type="ARBA" id="ARBA00022679"/>
    </source>
</evidence>
<evidence type="ECO:0000256" key="1">
    <source>
        <dbReference type="ARBA" id="ARBA00004496"/>
    </source>
</evidence>
<dbReference type="Pfam" id="PF07757">
    <property type="entry name" value="AdoMet_MTase"/>
    <property type="match status" value="1"/>
</dbReference>
<gene>
    <name evidence="12" type="ORF">PSALAMII_LOCUS9854</name>
</gene>
<evidence type="ECO:0000256" key="4">
    <source>
        <dbReference type="ARBA" id="ARBA00017788"/>
    </source>
</evidence>
<evidence type="ECO:0000313" key="12">
    <source>
        <dbReference type="EMBL" id="CAG8417528.1"/>
    </source>
</evidence>
<evidence type="ECO:0000256" key="5">
    <source>
        <dbReference type="ARBA" id="ARBA00022490"/>
    </source>
</evidence>
<comment type="subcellular location">
    <subcellularLocation>
        <location evidence="1 11">Cytoplasm</location>
    </subcellularLocation>
</comment>
<evidence type="ECO:0000256" key="9">
    <source>
        <dbReference type="ARBA" id="ARBA00022694"/>
    </source>
</evidence>
<dbReference type="EC" id="2.1.1.211" evidence="3 11"/>
<comment type="similarity">
    <text evidence="2 11">Belongs to the TRM44 family.</text>
</comment>
<protein>
    <recommendedName>
        <fullName evidence="4 11">tRNA (uracil-O(2)-)-methyltransferase</fullName>
        <ecNumber evidence="3 11">2.1.1.211</ecNumber>
    </recommendedName>
</protein>
<dbReference type="Proteomes" id="UP001152646">
    <property type="component" value="Unassembled WGS sequence"/>
</dbReference>
<dbReference type="AlphaFoldDB" id="A0A9W4JVP5"/>
<evidence type="ECO:0000256" key="8">
    <source>
        <dbReference type="ARBA" id="ARBA00022691"/>
    </source>
</evidence>
<keyword evidence="6 11" id="KW-0489">Methyltransferase</keyword>
<dbReference type="InterPro" id="IPR011671">
    <property type="entry name" value="tRNA_uracil_MeTrfase"/>
</dbReference>
<reference evidence="12" key="1">
    <citation type="submission" date="2021-07" db="EMBL/GenBank/DDBJ databases">
        <authorList>
            <person name="Branca A.L. A."/>
        </authorList>
    </citation>
    <scope>NUCLEOTIDE SEQUENCE</scope>
</reference>
<evidence type="ECO:0000313" key="13">
    <source>
        <dbReference type="Proteomes" id="UP001152646"/>
    </source>
</evidence>
<dbReference type="PANTHER" id="PTHR21210:SF0">
    <property type="entry name" value="TRNA (URACIL-O(2)-)-METHYLTRANSFERASE-RELATED"/>
    <property type="match status" value="1"/>
</dbReference>
<keyword evidence="8 11" id="KW-0949">S-adenosyl-L-methionine</keyword>
<organism evidence="12 13">
    <name type="scientific">Penicillium salamii</name>
    <dbReference type="NCBI Taxonomy" id="1612424"/>
    <lineage>
        <taxon>Eukaryota</taxon>
        <taxon>Fungi</taxon>
        <taxon>Dikarya</taxon>
        <taxon>Ascomycota</taxon>
        <taxon>Pezizomycotina</taxon>
        <taxon>Eurotiomycetes</taxon>
        <taxon>Eurotiomycetidae</taxon>
        <taxon>Eurotiales</taxon>
        <taxon>Aspergillaceae</taxon>
        <taxon>Penicillium</taxon>
    </lineage>
</organism>
<proteinExistence type="inferred from homology"/>
<dbReference type="PANTHER" id="PTHR21210">
    <property type="entry name" value="TRNA (URACIL-O(2)-)-METHYLTRANSFERASE-RELATED"/>
    <property type="match status" value="1"/>
</dbReference>
<evidence type="ECO:0000256" key="11">
    <source>
        <dbReference type="RuleBase" id="RU368004"/>
    </source>
</evidence>
<keyword evidence="5 11" id="KW-0963">Cytoplasm</keyword>
<sequence>MERRFTSRKVCLDWTEKETKSEIPASSIQNTYEQLKLTYEKDLRQSWAEQLESPNQILEQLSVAACLIELWKVMFKPDQSAPKTPKFVDIACGNGILVYVLCMEGYEGSGYDACHRKSWDTFPAEIRSCLHEKVIIPKPFLDVLDAQEIEIDLGIGVESGVFPDTFIISDHADELTVWTPILAALACPESPLPFLVIPCCSRSLAGSSLRYPVNGVQAIGPLGTDLYGDGPRKGPQPCSGDLRALRVAKMKEKTESGFLDSMVGSLVAKTASVAGEVGCGVEKAWLRTPGAVNLALVGGWETAVSCSGSGDLAGDLVAARLKIMEVVERECLRDGGIQAAARLWVERVRTLRCANGTQHRSH</sequence>
<keyword evidence="7 11" id="KW-0808">Transferase</keyword>
<evidence type="ECO:0000256" key="2">
    <source>
        <dbReference type="ARBA" id="ARBA00009056"/>
    </source>
</evidence>
<dbReference type="GO" id="GO:0005737">
    <property type="term" value="C:cytoplasm"/>
    <property type="evidence" value="ECO:0007669"/>
    <property type="project" value="UniProtKB-SubCell"/>
</dbReference>
<comment type="function">
    <text evidence="11">Adenosyl-L-methionine (AdoMet)-dependent tRNA (uracil-O(2)-)-methyltransferase.</text>
</comment>